<reference evidence="2" key="2">
    <citation type="journal article" date="2015" name="ISME J.">
        <title>A new class of marine Euryarchaeota group II from the Mediterranean deep chlorophyll maximum.</title>
        <authorList>
            <person name="Martin-Cuadrado A.B."/>
            <person name="Garcia-Heredia I."/>
            <person name="Molto A.G."/>
            <person name="Lopez-Ubeda R."/>
            <person name="Kimes N."/>
            <person name="Lopez-Garcia P."/>
            <person name="Moreira D."/>
            <person name="Rodriguez-Valera F."/>
        </authorList>
    </citation>
    <scope>NUCLEOTIDE SEQUENCE</scope>
</reference>
<reference evidence="2" key="1">
    <citation type="submission" date="2014-11" db="EMBL/GenBank/DDBJ databases">
        <authorList>
            <person name="Zhu J."/>
            <person name="Qi W."/>
            <person name="Song R."/>
        </authorList>
    </citation>
    <scope>NUCLEOTIDE SEQUENCE</scope>
</reference>
<proteinExistence type="predicted"/>
<evidence type="ECO:0000256" key="1">
    <source>
        <dbReference type="SAM" id="Phobius"/>
    </source>
</evidence>
<keyword evidence="1" id="KW-1133">Transmembrane helix</keyword>
<keyword evidence="1" id="KW-0472">Membrane</keyword>
<name>A0A1B1TE46_9ARCH</name>
<evidence type="ECO:0000313" key="2">
    <source>
        <dbReference type="EMBL" id="ANV80556.1"/>
    </source>
</evidence>
<dbReference type="EMBL" id="KP211893">
    <property type="protein sequence ID" value="ANV80556.1"/>
    <property type="molecule type" value="Genomic_DNA"/>
</dbReference>
<dbReference type="AlphaFoldDB" id="A0A1B1TE46"/>
<feature type="transmembrane region" description="Helical" evidence="1">
    <location>
        <begin position="27"/>
        <end position="46"/>
    </location>
</feature>
<feature type="transmembrane region" description="Helical" evidence="1">
    <location>
        <begin position="52"/>
        <end position="70"/>
    </location>
</feature>
<sequence>MAEQGGLPKGILPFHQLPVSKPQRNQLLLMILTIMTLTIFTLLAWISLELPVWSVIVIIMITGFISSLFLPNQLAILNTPLGVNLNHPFFEDQPIGKAEVYIGLSDGTWIKPGNDRLKLARDELIGGYNIVEDNENYTSLGHFSNSRNYKTINMQVTLINQALSLRDAVNDVQDDFEDARDRESEESGLLDREWMDEEEMDISGPISKIIGRSE</sequence>
<organism evidence="2">
    <name type="scientific">uncultured Poseidoniia archaeon</name>
    <dbReference type="NCBI Taxonomy" id="1697135"/>
    <lineage>
        <taxon>Archaea</taxon>
        <taxon>Methanobacteriati</taxon>
        <taxon>Thermoplasmatota</taxon>
        <taxon>Candidatus Poseidoniia</taxon>
        <taxon>environmental samples</taxon>
    </lineage>
</organism>
<keyword evidence="1" id="KW-0812">Transmembrane</keyword>
<protein>
    <submittedName>
        <fullName evidence="2">Uncharacterized protein</fullName>
    </submittedName>
</protein>
<accession>A0A1B1TE46</accession>